<keyword evidence="1" id="KW-1133">Transmembrane helix</keyword>
<sequence length="57" mass="6369">MVDIKKKGKEIKEKVKEKAEEVDEFVKKHPYKTLGIVAGVSGALGVIAGWFLGRRKK</sequence>
<dbReference type="EMBL" id="BART01008223">
    <property type="protein sequence ID" value="GAG70561.1"/>
    <property type="molecule type" value="Genomic_DNA"/>
</dbReference>
<gene>
    <name evidence="2" type="ORF">S01H4_18535</name>
</gene>
<keyword evidence="1" id="KW-0812">Transmembrane</keyword>
<accession>X1BEY7</accession>
<organism evidence="2">
    <name type="scientific">marine sediment metagenome</name>
    <dbReference type="NCBI Taxonomy" id="412755"/>
    <lineage>
        <taxon>unclassified sequences</taxon>
        <taxon>metagenomes</taxon>
        <taxon>ecological metagenomes</taxon>
    </lineage>
</organism>
<evidence type="ECO:0000256" key="1">
    <source>
        <dbReference type="SAM" id="Phobius"/>
    </source>
</evidence>
<evidence type="ECO:0008006" key="3">
    <source>
        <dbReference type="Google" id="ProtNLM"/>
    </source>
</evidence>
<name>X1BEY7_9ZZZZ</name>
<keyword evidence="1" id="KW-0472">Membrane</keyword>
<proteinExistence type="predicted"/>
<reference evidence="2" key="1">
    <citation type="journal article" date="2014" name="Front. Microbiol.">
        <title>High frequency of phylogenetically diverse reductive dehalogenase-homologous genes in deep subseafloor sedimentary metagenomes.</title>
        <authorList>
            <person name="Kawai M."/>
            <person name="Futagami T."/>
            <person name="Toyoda A."/>
            <person name="Takaki Y."/>
            <person name="Nishi S."/>
            <person name="Hori S."/>
            <person name="Arai W."/>
            <person name="Tsubouchi T."/>
            <person name="Morono Y."/>
            <person name="Uchiyama I."/>
            <person name="Ito T."/>
            <person name="Fujiyama A."/>
            <person name="Inagaki F."/>
            <person name="Takami H."/>
        </authorList>
    </citation>
    <scope>NUCLEOTIDE SEQUENCE</scope>
    <source>
        <strain evidence="2">Expedition CK06-06</strain>
    </source>
</reference>
<feature type="transmembrane region" description="Helical" evidence="1">
    <location>
        <begin position="34"/>
        <end position="53"/>
    </location>
</feature>
<evidence type="ECO:0000313" key="2">
    <source>
        <dbReference type="EMBL" id="GAG70561.1"/>
    </source>
</evidence>
<comment type="caution">
    <text evidence="2">The sequence shown here is derived from an EMBL/GenBank/DDBJ whole genome shotgun (WGS) entry which is preliminary data.</text>
</comment>
<protein>
    <recommendedName>
        <fullName evidence="3">DUF883 domain-containing protein</fullName>
    </recommendedName>
</protein>
<dbReference type="AlphaFoldDB" id="X1BEY7"/>